<dbReference type="Gene3D" id="1.20.120.20">
    <property type="entry name" value="Apolipoprotein"/>
    <property type="match status" value="1"/>
</dbReference>
<dbReference type="NCBIfam" id="TIGR01643">
    <property type="entry name" value="YD_repeat_2x"/>
    <property type="match status" value="4"/>
</dbReference>
<reference evidence="4 5" key="1">
    <citation type="submission" date="2023-07" db="EMBL/GenBank/DDBJ databases">
        <title>Genomic Encyclopedia of Type Strains, Phase IV (KMG-IV): sequencing the most valuable type-strain genomes for metagenomic binning, comparative biology and taxonomic classification.</title>
        <authorList>
            <person name="Goeker M."/>
        </authorList>
    </citation>
    <scope>NUCLEOTIDE SEQUENCE [LARGE SCALE GENOMIC DNA]</scope>
    <source>
        <strain evidence="4 5">DSM 46876</strain>
    </source>
</reference>
<evidence type="ECO:0000256" key="1">
    <source>
        <dbReference type="ARBA" id="ARBA00022737"/>
    </source>
</evidence>
<dbReference type="InterPro" id="IPR031325">
    <property type="entry name" value="RHS_repeat"/>
</dbReference>
<dbReference type="Pfam" id="PF25023">
    <property type="entry name" value="TEN_YD-shell"/>
    <property type="match status" value="1"/>
</dbReference>
<dbReference type="NCBIfam" id="TIGR03696">
    <property type="entry name" value="Rhs_assc_core"/>
    <property type="match status" value="1"/>
</dbReference>
<dbReference type="InterPro" id="IPR022385">
    <property type="entry name" value="Rhs_assc_core"/>
</dbReference>
<feature type="region of interest" description="Disordered" evidence="2">
    <location>
        <begin position="181"/>
        <end position="204"/>
    </location>
</feature>
<dbReference type="InterPro" id="IPR056823">
    <property type="entry name" value="TEN-like_YD-shell"/>
</dbReference>
<keyword evidence="1" id="KW-0677">Repeat</keyword>
<protein>
    <submittedName>
        <fullName evidence="4">RHS repeat-associated protein</fullName>
    </submittedName>
</protein>
<evidence type="ECO:0000256" key="2">
    <source>
        <dbReference type="SAM" id="MobiDB-lite"/>
    </source>
</evidence>
<evidence type="ECO:0000313" key="5">
    <source>
        <dbReference type="Proteomes" id="UP001238450"/>
    </source>
</evidence>
<gene>
    <name evidence="4" type="ORF">J2Z48_002886</name>
</gene>
<feature type="domain" description="Teneurin-like YD-shell" evidence="3">
    <location>
        <begin position="578"/>
        <end position="721"/>
    </location>
</feature>
<name>A0AAJ1TGZ4_9BACL</name>
<sequence length="1892" mass="211240">MIRQSDEGSKTAKEKLLTVSSEMTLAPQLKPKLKVVYIDKKAANSYYAPKTPTTMKAGETYPVEITLSNPTDTAWSGSTDSLGCHWALPNGTDRTTEDNCVGAQFKPIDANGNESVTTVNIPAGDTITVRGNVKAPAISQPNKLREGLVLQWDLKLNGTWLSKSADPIPTLNQFVMVEDPNGAKDLGNDDNHASTDEATGTGSSASMNLYRGNANFSYSVFSNPSRGDFISSVDLTYNSLDTSDSVIGAGWSLDTSSFVRLGSSMEDLVYMDKQGQIVQGSMNLSDSDGTSHTFTWDSKAKEFKSQPGDELYLQYLQGGSSSKKWVITEPNRSQFFFDEKGYMTEASDQTGNLLKYTYEERAVNNKPVKMLRYITDAAGRQTVTIDYNDNNKVSRIKAVKPTLSDVPQQVVEFTYDASNRLVKFTDGAGTDVAKSYEFVYDLLSTNVINQIKDPKGNITKFDYYTDGENKHRVSKMTNRKNEVITYTYNDKEKERIETDLKGNSTKYLMDDKGNLIKSTDAKGNVTEYQYDANRNLTWKKDPNGAITTWTYDELGNVLTMTDPVNNAISDTSKRKFVRYNYQYSMNKHVAELIQITSPEGRVTKNTYDTLGNLISVEDTEGNKTTTAYYGNTDLVKSITNANGKTTTFGDPDAPDFGYDVTGKPKKVTNSLGETTLTQYDDFGQVISSTNSQGKTSTFNFDVFGRPLDSKIPKDQAKGEYIVNPAPVYDASDNVIEKTTPTGAKFRYKYDEYDRMIEEIEPKDNPSDPEKKTTYFYDVLGNLVKEVEPKGNLTDDPDDYTTKYEYNELNKLVSITNSQGYKITYEYDSVGNQVKVTQPKGNLTPDNPNDYVTTTTFDLNNNPIKATDIDGKSIETVYDADGKTIENKDKQGNVHKVSYNIRGLVAEEQTPYQSGKTRTTRYTYDKLGNVTQVDPPRGTATPYADDFVQKKTYDDLGRVKEIIFPRDPNSPNPRFKEEQKIIYNYDEVGNVTSVSTPPSEGQTERNVSTFTYYDNGLLKTVTDGWGVKTTYDYNQIGSQVERVVTSSDGKVERKMTWDYYQDGKLKKNVDEGLQNKGSSADTERKQFEYVYDINGNILSMKDSSSNKKVDEYRTAYTPLNQVKEVQEVVDGIVKRGIQYDYDVHGNLLKQEYSDNISEYSYNGLDQVTQFSQKKSAQDNKPQIYNYQYTVSGKTKQETKPNGTVTDYQYNLDGSMAQWETKKTNGTSLQKHTYEYDLHGNPTKDVYTGLDANNKTINNTYAYTYDPRDRLVRYDKSGTQSSTEEYVLDANSNLVQKTKDGVLSTYKYDKNRLIEETEAGLASKYIYDAMGRIEKITSDGKDKETFVYDQFDRTVEHTKLDKDKATTIKSRFTYDPLDRTTSKVEKAGTDNEKATAFNYLGTSDQVLSEEVAGKMTRSYTYSAWGERMTMLKEDTKELSYFEAGNRGVEMLTDEQGNVRSTYGYTPYGEDDKDMFTGVDKIDATKPDQDMYNPFRYEGKRWDPNTKSYDLGFRDYRPGEGRFLSSDSYNGAGAHLALMMDAGNYNLYGYAGGNPISNSDPDGHFWGELWDKAKSAGSAIVSGISEGVSWAYDKVSTGIKKAYNTVSSGVKKIYNKVKSGVKKVYNKVKKLAKKVYNTVKKAYNKVKKTVKKIVNKVKNYVKNVVKPAVKRIVNSVKKAVQSAPKSASQFIRGASDRAFSNTLTFGIADISDPHEEKGLAYHLGAIAGDVLTMVGGISATVGGGGEVIVACGTTACAAAAPGAAAASWGVGATGGGAKNLGQDISSLINMFSSGGGSKPIQVHHYVTNKSKTYTPKMKEITDKYGLDLDDAWNKEALPHQGRHPYAYHDHVLSQLEKFDGIAKGDRNTFLNLFEGLKSEIRTNPDMLYKNYWRNQ</sequence>
<dbReference type="InterPro" id="IPR032871">
    <property type="entry name" value="AHH_dom_containing"/>
</dbReference>
<dbReference type="Pfam" id="PF05593">
    <property type="entry name" value="RHS_repeat"/>
    <property type="match status" value="4"/>
</dbReference>
<proteinExistence type="predicted"/>
<dbReference type="Pfam" id="PF14412">
    <property type="entry name" value="AHH"/>
    <property type="match status" value="1"/>
</dbReference>
<comment type="caution">
    <text evidence="4">The sequence shown here is derived from an EMBL/GenBank/DDBJ whole genome shotgun (WGS) entry which is preliminary data.</text>
</comment>
<evidence type="ECO:0000259" key="3">
    <source>
        <dbReference type="Pfam" id="PF25023"/>
    </source>
</evidence>
<dbReference type="Gene3D" id="2.180.10.10">
    <property type="entry name" value="RHS repeat-associated core"/>
    <property type="match status" value="6"/>
</dbReference>
<accession>A0AAJ1TGZ4</accession>
<organism evidence="4 5">
    <name type="scientific">Croceifilum oryzae</name>
    <dbReference type="NCBI Taxonomy" id="1553429"/>
    <lineage>
        <taxon>Bacteria</taxon>
        <taxon>Bacillati</taxon>
        <taxon>Bacillota</taxon>
        <taxon>Bacilli</taxon>
        <taxon>Bacillales</taxon>
        <taxon>Thermoactinomycetaceae</taxon>
        <taxon>Croceifilum</taxon>
    </lineage>
</organism>
<keyword evidence="5" id="KW-1185">Reference proteome</keyword>
<evidence type="ECO:0000313" key="4">
    <source>
        <dbReference type="EMBL" id="MDQ0418683.1"/>
    </source>
</evidence>
<dbReference type="InterPro" id="IPR050708">
    <property type="entry name" value="T6SS_VgrG/RHS"/>
</dbReference>
<dbReference type="Proteomes" id="UP001238450">
    <property type="component" value="Unassembled WGS sequence"/>
</dbReference>
<dbReference type="RefSeq" id="WP_307254578.1">
    <property type="nucleotide sequence ID" value="NZ_JAUSUV010000016.1"/>
</dbReference>
<dbReference type="EMBL" id="JAUSUV010000016">
    <property type="protein sequence ID" value="MDQ0418683.1"/>
    <property type="molecule type" value="Genomic_DNA"/>
</dbReference>
<feature type="compositionally biased region" description="Basic and acidic residues" evidence="2">
    <location>
        <begin position="186"/>
        <end position="195"/>
    </location>
</feature>
<dbReference type="PANTHER" id="PTHR32305">
    <property type="match status" value="1"/>
</dbReference>
<dbReference type="InterPro" id="IPR006530">
    <property type="entry name" value="YD"/>
</dbReference>
<dbReference type="PANTHER" id="PTHR32305:SF15">
    <property type="entry name" value="PROTEIN RHSA-RELATED"/>
    <property type="match status" value="1"/>
</dbReference>